<evidence type="ECO:0000313" key="16">
    <source>
        <dbReference type="EMBL" id="PZO22892.1"/>
    </source>
</evidence>
<dbReference type="EMBL" id="QBMC01000006">
    <property type="protein sequence ID" value="PZO22892.1"/>
    <property type="molecule type" value="Genomic_DNA"/>
</dbReference>
<dbReference type="Pfam" id="PF00912">
    <property type="entry name" value="Transgly"/>
    <property type="match status" value="1"/>
</dbReference>
<sequence length="600" mass="65593">MLGSSVVAGGLVGLAVSFRNLPDVRVLRNYIPSETSYVYDIKGTLLDSVHEEANREVVDFEEINPNLKRAVLAIEDSYYYTHNGINPNGIGRAFLANFSAGETVQGGSTVTMQLVKNLFLSPERTVSRKLVEVVLAMRIEQIFEKDEILEMYLNQVYWGHNTYGVQTAAQSYFNKSAKDLTLAESAMMAGLIQAPEGFSPFINYETAKGRQALVLNRMRQLDWITPEELEQAKAQPIRLGEITSFRSSRAPYVTDAVMSELTDQFGKEAMAKGGMRIQTTVDLNMQKIAEDTVSDSYYRFFGGGAYADQIALVAVDPRTHFVKAIVGGVDYKTSQLNRAVQSRRQPGSAFKPFVYYAAFASGQYTPNSIINDAPVTYPDGYNYYTPGNYDKSFMGDITLRKALETSRNIPAVKLGQAVGINRIVEIARTIGIKSPIDPVISLPLGSGALTPLELASAYATFANYGWYSDPTLIMQVSDSNGNVILNNTPKPQLVLDPWASAALTDVLQGVITQGTATNAAIGRPAAGKTGTTDDQVDVWFVGYVPQLATAVWVGNDNNDPLGQGATGGGYAAPIWQSFMVQALRDEPVENFRSPGEFIRP</sequence>
<dbReference type="AlphaFoldDB" id="A0A2W4UR04"/>
<dbReference type="GO" id="GO:0030288">
    <property type="term" value="C:outer membrane-bounded periplasmic space"/>
    <property type="evidence" value="ECO:0007669"/>
    <property type="project" value="TreeGrafter"/>
</dbReference>
<keyword evidence="5" id="KW-0328">Glycosyltransferase</keyword>
<dbReference type="SUPFAM" id="SSF53955">
    <property type="entry name" value="Lysozyme-like"/>
    <property type="match status" value="1"/>
</dbReference>
<dbReference type="InterPro" id="IPR001460">
    <property type="entry name" value="PCN-bd_Tpept"/>
</dbReference>
<keyword evidence="6" id="KW-0808">Transferase</keyword>
<dbReference type="InterPro" id="IPR012338">
    <property type="entry name" value="Beta-lactam/transpept-like"/>
</dbReference>
<organism evidence="16 17">
    <name type="scientific">Leptolyngbya foveolarum</name>
    <dbReference type="NCBI Taxonomy" id="47253"/>
    <lineage>
        <taxon>Bacteria</taxon>
        <taxon>Bacillati</taxon>
        <taxon>Cyanobacteriota</taxon>
        <taxon>Cyanophyceae</taxon>
        <taxon>Leptolyngbyales</taxon>
        <taxon>Leptolyngbyaceae</taxon>
        <taxon>Leptolyngbya group</taxon>
        <taxon>Leptolyngbya</taxon>
    </lineage>
</organism>
<keyword evidence="4" id="KW-0645">Protease</keyword>
<evidence type="ECO:0000313" key="17">
    <source>
        <dbReference type="Proteomes" id="UP000249354"/>
    </source>
</evidence>
<keyword evidence="11" id="KW-0961">Cell wall biogenesis/degradation</keyword>
<dbReference type="Pfam" id="PF00905">
    <property type="entry name" value="Transpeptidase"/>
    <property type="match status" value="1"/>
</dbReference>
<dbReference type="SUPFAM" id="SSF56601">
    <property type="entry name" value="beta-lactamase/transpeptidase-like"/>
    <property type="match status" value="1"/>
</dbReference>
<keyword evidence="9" id="KW-0573">Peptidoglycan synthesis</keyword>
<keyword evidence="7" id="KW-0378">Hydrolase</keyword>
<comment type="similarity">
    <text evidence="2">In the N-terminal section; belongs to the glycosyltransferase 51 family.</text>
</comment>
<evidence type="ECO:0000256" key="13">
    <source>
        <dbReference type="ARBA" id="ARBA00049902"/>
    </source>
</evidence>
<dbReference type="GO" id="GO:0008360">
    <property type="term" value="P:regulation of cell shape"/>
    <property type="evidence" value="ECO:0007669"/>
    <property type="project" value="UniProtKB-KW"/>
</dbReference>
<comment type="catalytic activity">
    <reaction evidence="13">
        <text>[GlcNAc-(1-&gt;4)-Mur2Ac(oyl-L-Ala-gamma-D-Glu-L-Lys-D-Ala-D-Ala)](n)-di-trans,octa-cis-undecaprenyl diphosphate + beta-D-GlcNAc-(1-&gt;4)-Mur2Ac(oyl-L-Ala-gamma-D-Glu-L-Lys-D-Ala-D-Ala)-di-trans,octa-cis-undecaprenyl diphosphate = [GlcNAc-(1-&gt;4)-Mur2Ac(oyl-L-Ala-gamma-D-Glu-L-Lys-D-Ala-D-Ala)](n+1)-di-trans,octa-cis-undecaprenyl diphosphate + di-trans,octa-cis-undecaprenyl diphosphate + H(+)</text>
        <dbReference type="Rhea" id="RHEA:23708"/>
        <dbReference type="Rhea" id="RHEA-COMP:9602"/>
        <dbReference type="Rhea" id="RHEA-COMP:9603"/>
        <dbReference type="ChEBI" id="CHEBI:15378"/>
        <dbReference type="ChEBI" id="CHEBI:58405"/>
        <dbReference type="ChEBI" id="CHEBI:60033"/>
        <dbReference type="ChEBI" id="CHEBI:78435"/>
        <dbReference type="EC" id="2.4.99.28"/>
    </reaction>
</comment>
<comment type="catalytic activity">
    <reaction evidence="12">
        <text>Preferential cleavage: (Ac)2-L-Lys-D-Ala-|-D-Ala. Also transpeptidation of peptidyl-alanyl moieties that are N-acyl substituents of D-alanine.</text>
        <dbReference type="EC" id="3.4.16.4"/>
    </reaction>
</comment>
<evidence type="ECO:0000256" key="8">
    <source>
        <dbReference type="ARBA" id="ARBA00022960"/>
    </source>
</evidence>
<evidence type="ECO:0000256" key="7">
    <source>
        <dbReference type="ARBA" id="ARBA00022801"/>
    </source>
</evidence>
<keyword evidence="3" id="KW-0121">Carboxypeptidase</keyword>
<comment type="similarity">
    <text evidence="1">In the C-terminal section; belongs to the transpeptidase family.</text>
</comment>
<reference evidence="16 17" key="2">
    <citation type="submission" date="2018-06" db="EMBL/GenBank/DDBJ databases">
        <title>Metagenomic assembly of (sub)arctic Cyanobacteria and their associated microbiome from non-axenic cultures.</title>
        <authorList>
            <person name="Baurain D."/>
        </authorList>
    </citation>
    <scope>NUCLEOTIDE SEQUENCE [LARGE SCALE GENOMIC DNA]</scope>
    <source>
        <strain evidence="16">ULC129bin1</strain>
    </source>
</reference>
<evidence type="ECO:0000259" key="14">
    <source>
        <dbReference type="Pfam" id="PF00905"/>
    </source>
</evidence>
<dbReference type="InterPro" id="IPR001264">
    <property type="entry name" value="Glyco_trans_51"/>
</dbReference>
<comment type="caution">
    <text evidence="16">The sequence shown here is derived from an EMBL/GenBank/DDBJ whole genome shotgun (WGS) entry which is preliminary data.</text>
</comment>
<dbReference type="Gene3D" id="3.40.710.10">
    <property type="entry name" value="DD-peptidase/beta-lactamase superfamily"/>
    <property type="match status" value="1"/>
</dbReference>
<dbReference type="GO" id="GO:0071555">
    <property type="term" value="P:cell wall organization"/>
    <property type="evidence" value="ECO:0007669"/>
    <property type="project" value="UniProtKB-KW"/>
</dbReference>
<dbReference type="Gene3D" id="1.10.3810.10">
    <property type="entry name" value="Biosynthetic peptidoglycan transglycosylase-like"/>
    <property type="match status" value="1"/>
</dbReference>
<name>A0A2W4UR04_9CYAN</name>
<dbReference type="Proteomes" id="UP000249354">
    <property type="component" value="Unassembled WGS sequence"/>
</dbReference>
<evidence type="ECO:0000256" key="1">
    <source>
        <dbReference type="ARBA" id="ARBA00007090"/>
    </source>
</evidence>
<accession>A0A2W4UR04</accession>
<evidence type="ECO:0000256" key="6">
    <source>
        <dbReference type="ARBA" id="ARBA00022679"/>
    </source>
</evidence>
<dbReference type="GO" id="GO:0008658">
    <property type="term" value="F:penicillin binding"/>
    <property type="evidence" value="ECO:0007669"/>
    <property type="project" value="InterPro"/>
</dbReference>
<keyword evidence="10" id="KW-0511">Multifunctional enzyme</keyword>
<dbReference type="InterPro" id="IPR023346">
    <property type="entry name" value="Lysozyme-like_dom_sf"/>
</dbReference>
<evidence type="ECO:0000256" key="4">
    <source>
        <dbReference type="ARBA" id="ARBA00022670"/>
    </source>
</evidence>
<dbReference type="GO" id="GO:0006508">
    <property type="term" value="P:proteolysis"/>
    <property type="evidence" value="ECO:0007669"/>
    <property type="project" value="UniProtKB-KW"/>
</dbReference>
<dbReference type="InterPro" id="IPR050396">
    <property type="entry name" value="Glycosyltr_51/Transpeptidase"/>
</dbReference>
<evidence type="ECO:0000256" key="12">
    <source>
        <dbReference type="ARBA" id="ARBA00034000"/>
    </source>
</evidence>
<keyword evidence="8" id="KW-0133">Cell shape</keyword>
<dbReference type="PANTHER" id="PTHR32282">
    <property type="entry name" value="BINDING PROTEIN TRANSPEPTIDASE, PUTATIVE-RELATED"/>
    <property type="match status" value="1"/>
</dbReference>
<dbReference type="GO" id="GO:0009252">
    <property type="term" value="P:peptidoglycan biosynthetic process"/>
    <property type="evidence" value="ECO:0007669"/>
    <property type="project" value="UniProtKB-KW"/>
</dbReference>
<evidence type="ECO:0000256" key="3">
    <source>
        <dbReference type="ARBA" id="ARBA00022645"/>
    </source>
</evidence>
<evidence type="ECO:0000256" key="11">
    <source>
        <dbReference type="ARBA" id="ARBA00023316"/>
    </source>
</evidence>
<evidence type="ECO:0000256" key="5">
    <source>
        <dbReference type="ARBA" id="ARBA00022676"/>
    </source>
</evidence>
<dbReference type="InterPro" id="IPR036950">
    <property type="entry name" value="PBP_transglycosylase"/>
</dbReference>
<gene>
    <name evidence="16" type="ORF">DCF25_01790</name>
</gene>
<dbReference type="FunFam" id="1.10.3810.10:FF:000001">
    <property type="entry name" value="Penicillin-binding protein 1A"/>
    <property type="match status" value="1"/>
</dbReference>
<dbReference type="GO" id="GO:0008955">
    <property type="term" value="F:peptidoglycan glycosyltransferase activity"/>
    <property type="evidence" value="ECO:0007669"/>
    <property type="project" value="UniProtKB-EC"/>
</dbReference>
<evidence type="ECO:0000259" key="15">
    <source>
        <dbReference type="Pfam" id="PF00912"/>
    </source>
</evidence>
<dbReference type="PANTHER" id="PTHR32282:SF33">
    <property type="entry name" value="PEPTIDOGLYCAN GLYCOSYLTRANSFERASE"/>
    <property type="match status" value="1"/>
</dbReference>
<proteinExistence type="inferred from homology"/>
<protein>
    <submittedName>
        <fullName evidence="16">Penicillin-binding protein</fullName>
    </submittedName>
</protein>
<dbReference type="GO" id="GO:0009002">
    <property type="term" value="F:serine-type D-Ala-D-Ala carboxypeptidase activity"/>
    <property type="evidence" value="ECO:0007669"/>
    <property type="project" value="UniProtKB-EC"/>
</dbReference>
<feature type="domain" description="Penicillin-binding protein transpeptidase" evidence="14">
    <location>
        <begin position="311"/>
        <end position="579"/>
    </location>
</feature>
<evidence type="ECO:0000256" key="9">
    <source>
        <dbReference type="ARBA" id="ARBA00022984"/>
    </source>
</evidence>
<dbReference type="NCBIfam" id="TIGR02074">
    <property type="entry name" value="PBP_1a_fam"/>
    <property type="match status" value="1"/>
</dbReference>
<evidence type="ECO:0000256" key="10">
    <source>
        <dbReference type="ARBA" id="ARBA00023268"/>
    </source>
</evidence>
<evidence type="ECO:0000256" key="2">
    <source>
        <dbReference type="ARBA" id="ARBA00007739"/>
    </source>
</evidence>
<feature type="domain" description="Glycosyl transferase family 51" evidence="15">
    <location>
        <begin position="43"/>
        <end position="218"/>
    </location>
</feature>
<reference evidence="17" key="1">
    <citation type="submission" date="2018-04" db="EMBL/GenBank/DDBJ databases">
        <authorList>
            <person name="Cornet L."/>
        </authorList>
    </citation>
    <scope>NUCLEOTIDE SEQUENCE [LARGE SCALE GENOMIC DNA]</scope>
</reference>